<dbReference type="EMBL" id="MBFE02000021">
    <property type="protein sequence ID" value="MUO44620.1"/>
    <property type="molecule type" value="Genomic_DNA"/>
</dbReference>
<dbReference type="Gene3D" id="2.80.10.50">
    <property type="match status" value="1"/>
</dbReference>
<gene>
    <name evidence="2" type="ORF">BBK91_020440</name>
    <name evidence="1" type="ORF">BBL17_022825</name>
</gene>
<comment type="caution">
    <text evidence="2">The sequence shown here is derived from an EMBL/GenBank/DDBJ whole genome shotgun (WGS) entry which is preliminary data.</text>
</comment>
<protein>
    <submittedName>
        <fullName evidence="2">Uncharacterized protein</fullName>
    </submittedName>
</protein>
<keyword evidence="3" id="KW-1185">Reference proteome</keyword>
<accession>A0ABD6HD06</accession>
<dbReference type="CDD" id="cd00257">
    <property type="entry name" value="beta-trefoil_FSCN-like"/>
    <property type="match status" value="1"/>
</dbReference>
<evidence type="ECO:0000313" key="4">
    <source>
        <dbReference type="Proteomes" id="UP000179536"/>
    </source>
</evidence>
<dbReference type="AlphaFoldDB" id="A0ABD6HD06"/>
<reference evidence="3 4" key="1">
    <citation type="submission" date="2019-11" db="EMBL/GenBank/DDBJ databases">
        <title>Whole-genome sequencing of Allorhizobium vitis.</title>
        <authorList>
            <person name="Gan H.M."/>
            <person name="Savka M.A."/>
        </authorList>
    </citation>
    <scope>NUCLEOTIDE SEQUENCE [LARGE SCALE GENOMIC DNA]</scope>
    <source>
        <strain evidence="2 4">RF2/1</strain>
        <strain evidence="1 3">T1/7</strain>
    </source>
</reference>
<evidence type="ECO:0000313" key="3">
    <source>
        <dbReference type="Proteomes" id="UP000179454"/>
    </source>
</evidence>
<dbReference type="Proteomes" id="UP000179454">
    <property type="component" value="Unassembled WGS sequence"/>
</dbReference>
<dbReference type="InterPro" id="IPR008999">
    <property type="entry name" value="Actin-crosslinking"/>
</dbReference>
<sequence>MGIKNIRSAAFQNVFLRLDGAGDVSPAPSGEGTVNCQFGAGPYEAFQFDVTEDGSVTIRSNEFPLVYLRLDGNGVSYGNADGGGVVNGQVNPPGPYEHFLLVPQADGTAAIQSKAFPGLYLRVDGSSVTKFEGAGSGIVNAQIGVGPWEKFHIVDAA</sequence>
<dbReference type="RefSeq" id="WP_015915319.1">
    <property type="nucleotide sequence ID" value="NZ_MBFA02000015.1"/>
</dbReference>
<dbReference type="SUPFAM" id="SSF50405">
    <property type="entry name" value="Actin-crosslinking proteins"/>
    <property type="match status" value="1"/>
</dbReference>
<proteinExistence type="predicted"/>
<dbReference type="EMBL" id="MBFA02000015">
    <property type="protein sequence ID" value="MUP12231.1"/>
    <property type="molecule type" value="Genomic_DNA"/>
</dbReference>
<name>A0ABD6HD06_AGRVI</name>
<dbReference type="Proteomes" id="UP000179536">
    <property type="component" value="Unassembled WGS sequence"/>
</dbReference>
<evidence type="ECO:0000313" key="1">
    <source>
        <dbReference type="EMBL" id="MUO44620.1"/>
    </source>
</evidence>
<organism evidence="2 4">
    <name type="scientific">Agrobacterium vitis</name>
    <name type="common">Rhizobium vitis</name>
    <dbReference type="NCBI Taxonomy" id="373"/>
    <lineage>
        <taxon>Bacteria</taxon>
        <taxon>Pseudomonadati</taxon>
        <taxon>Pseudomonadota</taxon>
        <taxon>Alphaproteobacteria</taxon>
        <taxon>Hyphomicrobiales</taxon>
        <taxon>Rhizobiaceae</taxon>
        <taxon>Rhizobium/Agrobacterium group</taxon>
        <taxon>Agrobacterium</taxon>
    </lineage>
</organism>
<evidence type="ECO:0000313" key="2">
    <source>
        <dbReference type="EMBL" id="MUP12231.1"/>
    </source>
</evidence>